<dbReference type="RefSeq" id="XP_005650891.1">
    <property type="nucleotide sequence ID" value="XM_005650834.1"/>
</dbReference>
<sequence length="372" mass="41848">MEGASCSYTEPCRGLHTTAAASYQLAQISSIPSSPVDPRLLAIIAGVAVVVLAVKKLFDTPSRTYDPNNPNVGDEYDSWTEEGILEHYWGEHIHLGYYTEEERARGYKKKDFKQAKFDFVDEMLRWSGAEQPKRILDVGCGIGGTSRHLAAKFPGAQVQGITLSSKQVARGTELAKERGLTNVNFQVMNALAMEFEDDTFDLVWACESGEHMPDKKAYVEEMARVLKPGGHMVIATWCQREETPATPFSDKERADLQFLYDEWAHPYFVSVQEYGRLLEGTGKMESVDIDDWTPQTLPTWRHSNWVGVWDPWPVIFKFNPFVWYKVLREIVTLERMHRAFDSGLMEYGMAKAVKKASPAPAAQRVGAAVAAP</sequence>
<evidence type="ECO:0000256" key="1">
    <source>
        <dbReference type="ARBA" id="ARBA00004913"/>
    </source>
</evidence>
<feature type="region of interest" description="SAM motif III" evidence="6">
    <location>
        <begin position="225"/>
        <end position="234"/>
    </location>
</feature>
<dbReference type="InterPro" id="IPR029063">
    <property type="entry name" value="SAM-dependent_MTases_sf"/>
</dbReference>
<proteinExistence type="inferred from homology"/>
<evidence type="ECO:0000256" key="5">
    <source>
        <dbReference type="ARBA" id="ARBA00022691"/>
    </source>
</evidence>
<dbReference type="Gene3D" id="3.40.50.150">
    <property type="entry name" value="Vaccinia Virus protein VP39"/>
    <property type="match status" value="1"/>
</dbReference>
<evidence type="ECO:0000259" key="7">
    <source>
        <dbReference type="Pfam" id="PF13649"/>
    </source>
</evidence>
<keyword evidence="9" id="KW-1185">Reference proteome</keyword>
<dbReference type="InterPro" id="IPR025774">
    <property type="entry name" value="PiNMT-like"/>
</dbReference>
<dbReference type="KEGG" id="csl:COCSUDRAFT_58884"/>
<dbReference type="GO" id="GO:0032259">
    <property type="term" value="P:methylation"/>
    <property type="evidence" value="ECO:0007669"/>
    <property type="project" value="UniProtKB-UniRule"/>
</dbReference>
<dbReference type="AlphaFoldDB" id="I0Z6S8"/>
<evidence type="ECO:0000256" key="4">
    <source>
        <dbReference type="ARBA" id="ARBA00022679"/>
    </source>
</evidence>
<dbReference type="OrthoDB" id="8300214at2759"/>
<dbReference type="EMBL" id="AGSI01000002">
    <property type="protein sequence ID" value="EIE26347.1"/>
    <property type="molecule type" value="Genomic_DNA"/>
</dbReference>
<comment type="pathway">
    <text evidence="1">Alkaloid biosynthesis.</text>
</comment>
<evidence type="ECO:0000313" key="8">
    <source>
        <dbReference type="EMBL" id="EIE26347.1"/>
    </source>
</evidence>
<dbReference type="PROSITE" id="PS51581">
    <property type="entry name" value="SAM_GTMT"/>
    <property type="match status" value="1"/>
</dbReference>
<evidence type="ECO:0000313" key="9">
    <source>
        <dbReference type="Proteomes" id="UP000007264"/>
    </source>
</evidence>
<dbReference type="FunFam" id="3.40.50.150:FF:000669">
    <property type="entry name" value="Cyanobacterial-type MPBQ/MSBQ methyltransferase"/>
    <property type="match status" value="1"/>
</dbReference>
<evidence type="ECO:0000256" key="3">
    <source>
        <dbReference type="ARBA" id="ARBA00022603"/>
    </source>
</evidence>
<feature type="region of interest" description="SAM motif I" evidence="6">
    <location>
        <begin position="135"/>
        <end position="144"/>
    </location>
</feature>
<gene>
    <name evidence="8" type="ORF">COCSUDRAFT_58884</name>
</gene>
<dbReference type="GO" id="GO:0008168">
    <property type="term" value="F:methyltransferase activity"/>
    <property type="evidence" value="ECO:0007669"/>
    <property type="project" value="UniProtKB-KW"/>
</dbReference>
<comment type="similarity">
    <text evidence="6">Belongs to the class I-like SAM-binding methyltransferase superfamily. gTMT family.</text>
</comment>
<dbReference type="SUPFAM" id="SSF53335">
    <property type="entry name" value="S-adenosyl-L-methionine-dependent methyltransferases"/>
    <property type="match status" value="1"/>
</dbReference>
<keyword evidence="2" id="KW-0017">Alkaloid metabolism</keyword>
<organism evidence="8 9">
    <name type="scientific">Coccomyxa subellipsoidea (strain C-169)</name>
    <name type="common">Green microalga</name>
    <dbReference type="NCBI Taxonomy" id="574566"/>
    <lineage>
        <taxon>Eukaryota</taxon>
        <taxon>Viridiplantae</taxon>
        <taxon>Chlorophyta</taxon>
        <taxon>core chlorophytes</taxon>
        <taxon>Trebouxiophyceae</taxon>
        <taxon>Trebouxiophyceae incertae sedis</taxon>
        <taxon>Coccomyxaceae</taxon>
        <taxon>Coccomyxa</taxon>
        <taxon>Coccomyxa subellipsoidea</taxon>
    </lineage>
</organism>
<dbReference type="PANTHER" id="PTHR44068:SF11">
    <property type="entry name" value="GERANYL DIPHOSPHATE 2-C-METHYLTRANSFERASE"/>
    <property type="match status" value="1"/>
</dbReference>
<dbReference type="GeneID" id="17044357"/>
<protein>
    <submittedName>
        <fullName evidence="8">S-adenosyl-L-methionine-dependent methyltransferase</fullName>
    </submittedName>
</protein>
<dbReference type="STRING" id="574566.I0Z6S8"/>
<dbReference type="InterPro" id="IPR050447">
    <property type="entry name" value="Erg6_SMT_methyltransf"/>
</dbReference>
<keyword evidence="3 6" id="KW-0489">Methyltransferase</keyword>
<feature type="domain" description="Methyltransferase" evidence="7">
    <location>
        <begin position="135"/>
        <end position="230"/>
    </location>
</feature>
<name>I0Z6S8_COCSC</name>
<dbReference type="eggNOG" id="KOG1269">
    <property type="taxonomic scope" value="Eukaryota"/>
</dbReference>
<comment type="caution">
    <text evidence="8">The sequence shown here is derived from an EMBL/GenBank/DDBJ whole genome shotgun (WGS) entry which is preliminary data.</text>
</comment>
<dbReference type="GO" id="GO:0009820">
    <property type="term" value="P:alkaloid metabolic process"/>
    <property type="evidence" value="ECO:0007669"/>
    <property type="project" value="UniProtKB-KW"/>
</dbReference>
<keyword evidence="5 6" id="KW-0949">S-adenosyl-L-methionine</keyword>
<dbReference type="PANTHER" id="PTHR44068">
    <property type="entry name" value="ZGC:194242"/>
    <property type="match status" value="1"/>
</dbReference>
<evidence type="ECO:0000256" key="6">
    <source>
        <dbReference type="PROSITE-ProRule" id="PRU00914"/>
    </source>
</evidence>
<feature type="region of interest" description="SAM motif II" evidence="6">
    <location>
        <begin position="198"/>
        <end position="206"/>
    </location>
</feature>
<dbReference type="CDD" id="cd02440">
    <property type="entry name" value="AdoMet_MTases"/>
    <property type="match status" value="1"/>
</dbReference>
<evidence type="ECO:0000256" key="2">
    <source>
        <dbReference type="ARBA" id="ARBA00022589"/>
    </source>
</evidence>
<accession>I0Z6S8</accession>
<keyword evidence="4 6" id="KW-0808">Transferase</keyword>
<dbReference type="Pfam" id="PF13649">
    <property type="entry name" value="Methyltransf_25"/>
    <property type="match status" value="1"/>
</dbReference>
<reference evidence="8 9" key="1">
    <citation type="journal article" date="2012" name="Genome Biol.">
        <title>The genome of the polar eukaryotic microalga coccomyxa subellipsoidea reveals traits of cold adaptation.</title>
        <authorList>
            <person name="Blanc G."/>
            <person name="Agarkova I."/>
            <person name="Grimwood J."/>
            <person name="Kuo A."/>
            <person name="Brueggeman A."/>
            <person name="Dunigan D."/>
            <person name="Gurnon J."/>
            <person name="Ladunga I."/>
            <person name="Lindquist E."/>
            <person name="Lucas S."/>
            <person name="Pangilinan J."/>
            <person name="Proschold T."/>
            <person name="Salamov A."/>
            <person name="Schmutz J."/>
            <person name="Weeks D."/>
            <person name="Yamada T."/>
            <person name="Claverie J.M."/>
            <person name="Grigoriev I."/>
            <person name="Van Etten J."/>
            <person name="Lomsadze A."/>
            <person name="Borodovsky M."/>
        </authorList>
    </citation>
    <scope>NUCLEOTIDE SEQUENCE [LARGE SCALE GENOMIC DNA]</scope>
    <source>
        <strain evidence="8 9">C-169</strain>
    </source>
</reference>
<dbReference type="Proteomes" id="UP000007264">
    <property type="component" value="Unassembled WGS sequence"/>
</dbReference>
<dbReference type="InterPro" id="IPR041698">
    <property type="entry name" value="Methyltransf_25"/>
</dbReference>